<comment type="caution">
    <text evidence="2">The sequence shown here is derived from an EMBL/GenBank/DDBJ whole genome shotgun (WGS) entry which is preliminary data.</text>
</comment>
<dbReference type="Pfam" id="PF21666">
    <property type="entry name" value="DUF4246_N"/>
    <property type="match status" value="1"/>
</dbReference>
<accession>A0A1T3D050</accession>
<gene>
    <name evidence="2" type="ORF">A0O28_0068200</name>
</gene>
<keyword evidence="3" id="KW-1185">Reference proteome</keyword>
<reference evidence="2 3" key="1">
    <citation type="submission" date="2016-04" db="EMBL/GenBank/DDBJ databases">
        <title>Multiple horizontal gene transfer events from other fungi enriched the ability of the initially mycotrophic fungus Trichoderma (Ascomycota) to feed on dead plant biomass.</title>
        <authorList>
            <person name="Atanasova L."/>
            <person name="Chenthamara K."/>
            <person name="Zhang J."/>
            <person name="Grujic M."/>
            <person name="Henrissat B."/>
            <person name="Kuo A."/>
            <person name="Aertz A."/>
            <person name="Salamov A."/>
            <person name="Lipzen A."/>
            <person name="Labutti K."/>
            <person name="Barry K."/>
            <person name="Miao Y."/>
            <person name="Rahimi M.J."/>
            <person name="Shen Q."/>
            <person name="Grigoriev I.V."/>
            <person name="Kubicek C.P."/>
            <person name="Druzhinina I.S."/>
        </authorList>
    </citation>
    <scope>NUCLEOTIDE SEQUENCE [LARGE SCALE GENOMIC DNA]</scope>
    <source>
        <strain evidence="2 3">NJAU 4742</strain>
    </source>
</reference>
<proteinExistence type="predicted"/>
<evidence type="ECO:0000259" key="1">
    <source>
        <dbReference type="Pfam" id="PF21666"/>
    </source>
</evidence>
<organism evidence="2 3">
    <name type="scientific">Trichoderma guizhouense</name>
    <dbReference type="NCBI Taxonomy" id="1491466"/>
    <lineage>
        <taxon>Eukaryota</taxon>
        <taxon>Fungi</taxon>
        <taxon>Dikarya</taxon>
        <taxon>Ascomycota</taxon>
        <taxon>Pezizomycotina</taxon>
        <taxon>Sordariomycetes</taxon>
        <taxon>Hypocreomycetidae</taxon>
        <taxon>Hypocreales</taxon>
        <taxon>Hypocreaceae</taxon>
        <taxon>Trichoderma</taxon>
    </lineage>
</organism>
<feature type="domain" description="DUF4246" evidence="1">
    <location>
        <begin position="87"/>
        <end position="154"/>
    </location>
</feature>
<evidence type="ECO:0000313" key="3">
    <source>
        <dbReference type="Proteomes" id="UP000191004"/>
    </source>
</evidence>
<evidence type="ECO:0000313" key="2">
    <source>
        <dbReference type="EMBL" id="OPB46696.1"/>
    </source>
</evidence>
<protein>
    <recommendedName>
        <fullName evidence="1">DUF4246 domain-containing protein</fullName>
    </recommendedName>
</protein>
<dbReference type="AlphaFoldDB" id="A0A1T3D050"/>
<dbReference type="EMBL" id="LVVK01000002">
    <property type="protein sequence ID" value="OPB46696.1"/>
    <property type="molecule type" value="Genomic_DNA"/>
</dbReference>
<sequence length="202" mass="23550">MNETSPDDDPEKSLKWFPGTAEQEQRFRRWIEETDEPLLFPNVSGWLWENADTIFDDLDDEDAVQDILDNMAKDFQRKISPTATIMLPGYGYPLDIIPRGTFPFLEPYNGNGWAATPLFVRELCILKVIEEITNKPAWWANVRDAHTTDKWKKEILGLKWNNYILHADFTPSMADWVCLEDKKYFPYASFMASWSIILDNCS</sequence>
<dbReference type="Proteomes" id="UP000191004">
    <property type="component" value="Unassembled WGS sequence"/>
</dbReference>
<dbReference type="InterPro" id="IPR049207">
    <property type="entry name" value="DUF4246_N"/>
</dbReference>
<name>A0A1T3D050_9HYPO</name>